<dbReference type="InterPro" id="IPR014710">
    <property type="entry name" value="RmlC-like_jellyroll"/>
</dbReference>
<dbReference type="EMBL" id="BRVO01000002">
    <property type="protein sequence ID" value="GLB49490.1"/>
    <property type="molecule type" value="Genomic_DNA"/>
</dbReference>
<dbReference type="PANTHER" id="PTHR11056:SF0">
    <property type="entry name" value="HOMOGENTISATE 1,2-DIOXYGENASE"/>
    <property type="match status" value="1"/>
</dbReference>
<organism evidence="8 9">
    <name type="scientific">Neptunitalea lumnitzerae</name>
    <dbReference type="NCBI Taxonomy" id="2965509"/>
    <lineage>
        <taxon>Bacteria</taxon>
        <taxon>Pseudomonadati</taxon>
        <taxon>Bacteroidota</taxon>
        <taxon>Flavobacteriia</taxon>
        <taxon>Flavobacteriales</taxon>
        <taxon>Flavobacteriaceae</taxon>
        <taxon>Neptunitalea</taxon>
    </lineage>
</organism>
<keyword evidence="6" id="KW-0408">Iron</keyword>
<proteinExistence type="inferred from homology"/>
<comment type="similarity">
    <text evidence="2">Belongs to the homogentisate dioxygenase family.</text>
</comment>
<dbReference type="InterPro" id="IPR011051">
    <property type="entry name" value="RmlC_Cupin_sf"/>
</dbReference>
<evidence type="ECO:0000259" key="7">
    <source>
        <dbReference type="Pfam" id="PF20510"/>
    </source>
</evidence>
<evidence type="ECO:0000256" key="1">
    <source>
        <dbReference type="ARBA" id="ARBA00001962"/>
    </source>
</evidence>
<gene>
    <name evidence="8" type="primary">hmgA</name>
    <name evidence="8" type="ORF">Y10_18580</name>
</gene>
<accession>A0ABQ5MKA9</accession>
<dbReference type="Gene3D" id="2.60.120.10">
    <property type="entry name" value="Jelly Rolls"/>
    <property type="match status" value="1"/>
</dbReference>
<comment type="cofactor">
    <cofactor evidence="1">
        <name>Fe cation</name>
        <dbReference type="ChEBI" id="CHEBI:24875"/>
    </cofactor>
</comment>
<dbReference type="SUPFAM" id="SSF51182">
    <property type="entry name" value="RmlC-like cupins"/>
    <property type="match status" value="1"/>
</dbReference>
<evidence type="ECO:0000313" key="8">
    <source>
        <dbReference type="EMBL" id="GLB49490.1"/>
    </source>
</evidence>
<keyword evidence="3" id="KW-0479">Metal-binding</keyword>
<dbReference type="InterPro" id="IPR046452">
    <property type="entry name" value="HgmA_N"/>
</dbReference>
<evidence type="ECO:0000256" key="2">
    <source>
        <dbReference type="ARBA" id="ARBA00007757"/>
    </source>
</evidence>
<dbReference type="InterPro" id="IPR005708">
    <property type="entry name" value="Homogentis_dOase"/>
</dbReference>
<feature type="domain" description="Homogentisate 1,2-dioxygenase N-terminal" evidence="7">
    <location>
        <begin position="104"/>
        <end position="269"/>
    </location>
</feature>
<evidence type="ECO:0000256" key="6">
    <source>
        <dbReference type="ARBA" id="ARBA00023004"/>
    </source>
</evidence>
<keyword evidence="5" id="KW-0560">Oxidoreductase</keyword>
<evidence type="ECO:0000256" key="3">
    <source>
        <dbReference type="ARBA" id="ARBA00022723"/>
    </source>
</evidence>
<sequence length="404" mass="47072">MTDFKVIFENVVNFNNNFMPRYHTLGKIPKKRHTIFKNENGDFYYEELFGTIGFDGMSSLLYHTNRPTQVKQVLKSYSVAPKIAIEKNMKSLSLRGFEIQPTEDFLESRKTVLVNSDCHIVLASPTKSLTSYFYKNTDSDEVIFIHEGSGKLRTHFGNINFEYGDYLVIPRGMIYQIDFNTSENRLFIVESKSPVYTPKRYRNWFGQHLEHSPYCERDLHPPYELETYDEKGDFLMKVKKQDMIHEYIYAAHPFSVVGWDGYNFPYKFSIHDFEPITGRLHMPPPIHQTFETSAFVICSFVPRMYDYHPLSVPAPYNHSNIDSDEVLYYVDGDFMSRNNIKRGQITLHPAGIPHGPHPGSMERSIGKKETQELAVMVDTFAPLMVTEEAITMLDEDYFKSWVDK</sequence>
<evidence type="ECO:0000313" key="9">
    <source>
        <dbReference type="Proteomes" id="UP001143543"/>
    </source>
</evidence>
<dbReference type="Pfam" id="PF20510">
    <property type="entry name" value="HgmA_N"/>
    <property type="match status" value="1"/>
</dbReference>
<evidence type="ECO:0000256" key="4">
    <source>
        <dbReference type="ARBA" id="ARBA00022964"/>
    </source>
</evidence>
<reference evidence="8" key="1">
    <citation type="submission" date="2022-07" db="EMBL/GenBank/DDBJ databases">
        <title>Taxonomy of Novel Oxalotrophic and Methylotrophic Bacteria.</title>
        <authorList>
            <person name="Sahin N."/>
            <person name="Tani A."/>
        </authorList>
    </citation>
    <scope>NUCLEOTIDE SEQUENCE</scope>
    <source>
        <strain evidence="8">Y10</strain>
    </source>
</reference>
<keyword evidence="4" id="KW-0223">Dioxygenase</keyword>
<dbReference type="PANTHER" id="PTHR11056">
    <property type="entry name" value="HOMOGENTISATE 1,2-DIOXYGENASE"/>
    <property type="match status" value="1"/>
</dbReference>
<keyword evidence="9" id="KW-1185">Reference proteome</keyword>
<name>A0ABQ5MKA9_9FLAO</name>
<protein>
    <submittedName>
        <fullName evidence="8">Homogentisate 1,2-dioxygenase</fullName>
    </submittedName>
</protein>
<comment type="caution">
    <text evidence="8">The sequence shown here is derived from an EMBL/GenBank/DDBJ whole genome shotgun (WGS) entry which is preliminary data.</text>
</comment>
<evidence type="ECO:0000256" key="5">
    <source>
        <dbReference type="ARBA" id="ARBA00023002"/>
    </source>
</evidence>
<dbReference type="Proteomes" id="UP001143543">
    <property type="component" value="Unassembled WGS sequence"/>
</dbReference>